<feature type="region of interest" description="Disordered" evidence="6">
    <location>
        <begin position="1"/>
        <end position="33"/>
    </location>
</feature>
<evidence type="ECO:0000256" key="4">
    <source>
        <dbReference type="ARBA" id="ARBA00022827"/>
    </source>
</evidence>
<dbReference type="EMBL" id="AAGW02003938">
    <property type="status" value="NOT_ANNOTATED_CDS"/>
    <property type="molecule type" value="Genomic_DNA"/>
</dbReference>
<reference evidence="8" key="3">
    <citation type="submission" date="2025-09" db="UniProtKB">
        <authorList>
            <consortium name="Ensembl"/>
        </authorList>
    </citation>
    <scope>IDENTIFICATION</scope>
    <source>
        <strain evidence="8">Thorbecke</strain>
    </source>
</reference>
<keyword evidence="4 5" id="KW-0274">FAD</keyword>
<feature type="compositionally biased region" description="Basic and acidic residues" evidence="6">
    <location>
        <begin position="21"/>
        <end position="31"/>
    </location>
</feature>
<dbReference type="GO" id="GO:0008611">
    <property type="term" value="P:ether lipid biosynthetic process"/>
    <property type="evidence" value="ECO:0007669"/>
    <property type="project" value="UniProtKB-UniPathway"/>
</dbReference>
<accession>A0A5F9DAA2</accession>
<dbReference type="EMBL" id="AAGW02003940">
    <property type="status" value="NOT_ANNOTATED_CDS"/>
    <property type="molecule type" value="Genomic_DNA"/>
</dbReference>
<keyword evidence="5" id="KW-0444">Lipid biosynthesis</keyword>
<keyword evidence="9" id="KW-1185">Reference proteome</keyword>
<dbReference type="GO" id="GO:0050660">
    <property type="term" value="F:flavin adenine dinucleotide binding"/>
    <property type="evidence" value="ECO:0007669"/>
    <property type="project" value="InterPro"/>
</dbReference>
<evidence type="ECO:0000256" key="5">
    <source>
        <dbReference type="RuleBase" id="RU363113"/>
    </source>
</evidence>
<evidence type="ECO:0000313" key="9">
    <source>
        <dbReference type="Proteomes" id="UP000001811"/>
    </source>
</evidence>
<protein>
    <recommendedName>
        <fullName evidence="2 5">Alkylglycerone-phosphate synthase</fullName>
        <shortName evidence="5">Alkyl-DHAP synthase</shortName>
        <ecNumber evidence="2 5">2.5.1.26</ecNumber>
    </recommendedName>
</protein>
<reference evidence="8 9" key="1">
    <citation type="journal article" date="2011" name="Nature">
        <title>A high-resolution map of human evolutionary constraint using 29 mammals.</title>
        <authorList>
            <person name="Lindblad-Toh K."/>
            <person name="Garber M."/>
            <person name="Zuk O."/>
            <person name="Lin M.F."/>
            <person name="Parker B.J."/>
            <person name="Washietl S."/>
            <person name="Kheradpour P."/>
            <person name="Ernst J."/>
            <person name="Jordan G."/>
            <person name="Mauceli E."/>
            <person name="Ward L.D."/>
            <person name="Lowe C.B."/>
            <person name="Holloway A.K."/>
            <person name="Clamp M."/>
            <person name="Gnerre S."/>
            <person name="Alfoldi J."/>
            <person name="Beal K."/>
            <person name="Chang J."/>
            <person name="Clawson H."/>
            <person name="Cuff J."/>
            <person name="Di Palma F."/>
            <person name="Fitzgerald S."/>
            <person name="Flicek P."/>
            <person name="Guttman M."/>
            <person name="Hubisz M.J."/>
            <person name="Jaffe D.B."/>
            <person name="Jungreis I."/>
            <person name="Kent W.J."/>
            <person name="Kostka D."/>
            <person name="Lara M."/>
            <person name="Martins A.L."/>
            <person name="Massingham T."/>
            <person name="Moltke I."/>
            <person name="Raney B.J."/>
            <person name="Rasmussen M.D."/>
            <person name="Robinson J."/>
            <person name="Stark A."/>
            <person name="Vilella A.J."/>
            <person name="Wen J."/>
            <person name="Xie X."/>
            <person name="Zody M.C."/>
            <person name="Baldwin J."/>
            <person name="Bloom T."/>
            <person name="Chin C.W."/>
            <person name="Heiman D."/>
            <person name="Nicol R."/>
            <person name="Nusbaum C."/>
            <person name="Young S."/>
            <person name="Wilkinson J."/>
            <person name="Worley K.C."/>
            <person name="Kovar C.L."/>
            <person name="Muzny D.M."/>
            <person name="Gibbs R.A."/>
            <person name="Cree A."/>
            <person name="Dihn H.H."/>
            <person name="Fowler G."/>
            <person name="Jhangiani S."/>
            <person name="Joshi V."/>
            <person name="Lee S."/>
            <person name="Lewis L.R."/>
            <person name="Nazareth L.V."/>
            <person name="Okwuonu G."/>
            <person name="Santibanez J."/>
            <person name="Warren W.C."/>
            <person name="Mardis E.R."/>
            <person name="Weinstock G.M."/>
            <person name="Wilson R.K."/>
            <person name="Delehaunty K."/>
            <person name="Dooling D."/>
            <person name="Fronik C."/>
            <person name="Fulton L."/>
            <person name="Fulton B."/>
            <person name="Graves T."/>
            <person name="Minx P."/>
            <person name="Sodergren E."/>
            <person name="Birney E."/>
            <person name="Margulies E.H."/>
            <person name="Herrero J."/>
            <person name="Green E.D."/>
            <person name="Haussler D."/>
            <person name="Siepel A."/>
            <person name="Goldman N."/>
            <person name="Pollard K.S."/>
            <person name="Pedersen J.S."/>
            <person name="Lander E.S."/>
            <person name="Kellis M."/>
        </authorList>
    </citation>
    <scope>NUCLEOTIDE SEQUENCE [LARGE SCALE GENOMIC DNA]</scope>
    <source>
        <strain evidence="8 9">Thorbecke inbred</strain>
    </source>
</reference>
<comment type="subunit">
    <text evidence="5">Homodimer.</text>
</comment>
<dbReference type="GO" id="GO:0005777">
    <property type="term" value="C:peroxisome"/>
    <property type="evidence" value="ECO:0007669"/>
    <property type="project" value="UniProtKB-SubCell"/>
</dbReference>
<name>A0A5F9DAA2_RABIT</name>
<sequence length="185" mass="19730">MAEAAAAAGGTGAGASSGSGADRDRDPDRAGRRLRVLSGHLLGRPQDALSTNECRARRAAAAATAAPTATPAVQESGIIPKKRQEIMKWNGWGYNDSKFFFNKKGQAELTGKRGISDPLSVFEQTEAAARDEILANGGSLSHHHGVGKLRKQWLKESISDVGFGMLKSVKEYVDPNNIFGNRNLL</sequence>
<dbReference type="InterPro" id="IPR025650">
    <property type="entry name" value="Alkyl-DHAP_Synthase"/>
</dbReference>
<comment type="function">
    <text evidence="5">Catalyzes the exchange of an acyl for a long-chain alkyl group and the formation of the ether bond in the biosynthesis of ether phospholipids.</text>
</comment>
<evidence type="ECO:0000256" key="2">
    <source>
        <dbReference type="ARBA" id="ARBA00012385"/>
    </source>
</evidence>
<evidence type="ECO:0000256" key="3">
    <source>
        <dbReference type="ARBA" id="ARBA00022630"/>
    </source>
</evidence>
<dbReference type="PANTHER" id="PTHR46568">
    <property type="entry name" value="ALKYLDIHYDROXYACETONEPHOSPHATE SYNTHASE, PEROXISOMAL"/>
    <property type="match status" value="1"/>
</dbReference>
<dbReference type="InterPro" id="IPR016167">
    <property type="entry name" value="FAD-bd_PCMH_sub1"/>
</dbReference>
<comment type="catalytic activity">
    <reaction evidence="5">
        <text>a long chain fatty alcohol + a 1-acylglycerone 3-phosphate = a 1-O-alkylglycerone 3-phosphate + a long-chain fatty acid + H(+)</text>
        <dbReference type="Rhea" id="RHEA:36171"/>
        <dbReference type="ChEBI" id="CHEBI:15378"/>
        <dbReference type="ChEBI" id="CHEBI:17135"/>
        <dbReference type="ChEBI" id="CHEBI:57534"/>
        <dbReference type="ChEBI" id="CHEBI:57560"/>
        <dbReference type="ChEBI" id="CHEBI:73315"/>
        <dbReference type="EC" id="2.5.1.26"/>
    </reaction>
</comment>
<dbReference type="GeneTree" id="ENSGT00940000156112"/>
<dbReference type="InterPro" id="IPR004113">
    <property type="entry name" value="FAD-bd_oxidored_4_C"/>
</dbReference>
<organism evidence="8 9">
    <name type="scientific">Oryctolagus cuniculus</name>
    <name type="common">Rabbit</name>
    <dbReference type="NCBI Taxonomy" id="9986"/>
    <lineage>
        <taxon>Eukaryota</taxon>
        <taxon>Metazoa</taxon>
        <taxon>Chordata</taxon>
        <taxon>Craniata</taxon>
        <taxon>Vertebrata</taxon>
        <taxon>Euteleostomi</taxon>
        <taxon>Mammalia</taxon>
        <taxon>Eutheria</taxon>
        <taxon>Euarchontoglires</taxon>
        <taxon>Glires</taxon>
        <taxon>Lagomorpha</taxon>
        <taxon>Leporidae</taxon>
        <taxon>Oryctolagus</taxon>
    </lineage>
</organism>
<dbReference type="EMBL" id="AAGW02003939">
    <property type="status" value="NOT_ANNOTATED_CDS"/>
    <property type="molecule type" value="Genomic_DNA"/>
</dbReference>
<dbReference type="InterPro" id="IPR016164">
    <property type="entry name" value="FAD-linked_Oxase-like_C"/>
</dbReference>
<keyword evidence="5" id="KW-0808">Transferase</keyword>
<keyword evidence="5" id="KW-0576">Peroxisome</keyword>
<dbReference type="FunFam" id="1.10.45.10:FF:000002">
    <property type="entry name" value="Alkylglycerone-phosphate synthase"/>
    <property type="match status" value="1"/>
</dbReference>
<comment type="similarity">
    <text evidence="5">Belongs to the FAD-binding oxidoreductase/transferase type 4 family.</text>
</comment>
<dbReference type="Gene3D" id="1.10.45.10">
    <property type="entry name" value="Vanillyl-alcohol Oxidase, Chain A, domain 4"/>
    <property type="match status" value="1"/>
</dbReference>
<comment type="cofactor">
    <cofactor evidence="5">
        <name>FAD</name>
        <dbReference type="ChEBI" id="CHEBI:57692"/>
    </cofactor>
</comment>
<evidence type="ECO:0000313" key="8">
    <source>
        <dbReference type="Ensembl" id="ENSOCUP00000042201.1"/>
    </source>
</evidence>
<evidence type="ECO:0000256" key="6">
    <source>
        <dbReference type="SAM" id="MobiDB-lite"/>
    </source>
</evidence>
<dbReference type="AlphaFoldDB" id="A0A5F9DAA2"/>
<evidence type="ECO:0000256" key="1">
    <source>
        <dbReference type="ARBA" id="ARBA00004670"/>
    </source>
</evidence>
<keyword evidence="3 5" id="KW-0285">Flavoprotein</keyword>
<dbReference type="SUPFAM" id="SSF55103">
    <property type="entry name" value="FAD-linked oxidases, C-terminal domain"/>
    <property type="match status" value="1"/>
</dbReference>
<reference evidence="8" key="2">
    <citation type="submission" date="2025-08" db="UniProtKB">
        <authorList>
            <consortium name="Ensembl"/>
        </authorList>
    </citation>
    <scope>IDENTIFICATION</scope>
    <source>
        <strain evidence="8">Thorbecke</strain>
    </source>
</reference>
<dbReference type="Pfam" id="PF02913">
    <property type="entry name" value="FAD-oxidase_C"/>
    <property type="match status" value="1"/>
</dbReference>
<dbReference type="Gene3D" id="3.30.43.10">
    <property type="entry name" value="Uridine Diphospho-n-acetylenolpyruvylglucosamine Reductase, domain 2"/>
    <property type="match status" value="1"/>
</dbReference>
<feature type="domain" description="FAD-binding oxidoreductase/transferase type 4 C-terminal" evidence="7">
    <location>
        <begin position="128"/>
        <end position="181"/>
    </location>
</feature>
<dbReference type="Bgee" id="ENSOCUG00000011521">
    <property type="expression patterns" value="Expressed in prefrontal cortex and 16 other cell types or tissues"/>
</dbReference>
<dbReference type="GO" id="GO:0008609">
    <property type="term" value="F:alkylglycerone-phosphate synthase activity"/>
    <property type="evidence" value="ECO:0007669"/>
    <property type="project" value="UniProtKB-EC"/>
</dbReference>
<dbReference type="Proteomes" id="UP000001811">
    <property type="component" value="Chromosome 7"/>
</dbReference>
<dbReference type="EMBL" id="AAGW02003941">
    <property type="status" value="NOT_ANNOTATED_CDS"/>
    <property type="molecule type" value="Genomic_DNA"/>
</dbReference>
<keyword evidence="5" id="KW-0443">Lipid metabolism</keyword>
<proteinExistence type="inferred from homology"/>
<dbReference type="InterPro" id="IPR016171">
    <property type="entry name" value="Vanillyl_alc_oxidase_C-sub2"/>
</dbReference>
<gene>
    <name evidence="8" type="primary">AGPS</name>
</gene>
<dbReference type="UniPathway" id="UPA00781"/>
<comment type="subcellular location">
    <subcellularLocation>
        <location evidence="5">Peroxisome</location>
    </subcellularLocation>
</comment>
<comment type="pathway">
    <text evidence="1 5">Glycerolipid metabolism; ether lipid biosynthesis.</text>
</comment>
<dbReference type="PANTHER" id="PTHR46568:SF1">
    <property type="entry name" value="ALKYLDIHYDROXYACETONEPHOSPHATE SYNTHASE, PEROXISOMAL"/>
    <property type="match status" value="1"/>
</dbReference>
<dbReference type="Ensembl" id="ENSOCUT00000046619.1">
    <property type="protein sequence ID" value="ENSOCUP00000042201.1"/>
    <property type="gene ID" value="ENSOCUG00000011521.4"/>
</dbReference>
<evidence type="ECO:0000259" key="7">
    <source>
        <dbReference type="Pfam" id="PF02913"/>
    </source>
</evidence>
<dbReference type="EC" id="2.5.1.26" evidence="2 5"/>